<protein>
    <submittedName>
        <fullName evidence="1">Uncharacterized protein</fullName>
    </submittedName>
</protein>
<dbReference type="AlphaFoldDB" id="A0A5J5LD72"/>
<accession>A0A5J5LD72</accession>
<reference evidence="1 2" key="1">
    <citation type="submission" date="2018-11" db="EMBL/GenBank/DDBJ databases">
        <title>Genomic analysis of Haloarcula hispanica CBA1121.</title>
        <authorList>
            <person name="Kim Y.B."/>
            <person name="Roh S.W."/>
        </authorList>
    </citation>
    <scope>NUCLEOTIDE SEQUENCE [LARGE SCALE GENOMIC DNA]</scope>
    <source>
        <strain evidence="1 2">CBA1121</strain>
    </source>
</reference>
<comment type="caution">
    <text evidence="1">The sequence shown here is derived from an EMBL/GenBank/DDBJ whole genome shotgun (WGS) entry which is preliminary data.</text>
</comment>
<name>A0A5J5LD72_HALHI</name>
<organism evidence="1 2">
    <name type="scientific">Haloarcula hispanica</name>
    <dbReference type="NCBI Taxonomy" id="51589"/>
    <lineage>
        <taxon>Archaea</taxon>
        <taxon>Methanobacteriati</taxon>
        <taxon>Methanobacteriota</taxon>
        <taxon>Stenosarchaea group</taxon>
        <taxon>Halobacteria</taxon>
        <taxon>Halobacteriales</taxon>
        <taxon>Haloarculaceae</taxon>
        <taxon>Haloarcula</taxon>
    </lineage>
</organism>
<evidence type="ECO:0000313" key="2">
    <source>
        <dbReference type="Proteomes" id="UP000326244"/>
    </source>
</evidence>
<evidence type="ECO:0000313" key="1">
    <source>
        <dbReference type="EMBL" id="KAA9404793.1"/>
    </source>
</evidence>
<proteinExistence type="predicted"/>
<dbReference type="Proteomes" id="UP000326244">
    <property type="component" value="Unassembled WGS sequence"/>
</dbReference>
<dbReference type="EMBL" id="RQWK01000002">
    <property type="protein sequence ID" value="KAA9404793.1"/>
    <property type="molecule type" value="Genomic_DNA"/>
</dbReference>
<sequence>MDGVEHVISEDIVTNGEAGNVEGAMYEFRVANERVDNLNNIDEIGREIDTVDYGDLTDDQIDQLIKETQFPDADTRAAKERIIKDAVSPDPDGTPKTMEVDVLKKNGDYVEAKAKDRISWTDIRSKTIRYKGHYLILDDLSWRSSVECLVRSFVVVVVSESS</sequence>
<gene>
    <name evidence="1" type="ORF">EGO51_15700</name>
</gene>